<dbReference type="RefSeq" id="WP_138667034.1">
    <property type="nucleotide sequence ID" value="NZ_VCKY01000048.1"/>
</dbReference>
<dbReference type="InterPro" id="IPR001478">
    <property type="entry name" value="PDZ"/>
</dbReference>
<protein>
    <submittedName>
        <fullName evidence="5">PDZ domain-containing protein</fullName>
    </submittedName>
</protein>
<dbReference type="Pfam" id="PF13365">
    <property type="entry name" value="Trypsin_2"/>
    <property type="match status" value="1"/>
</dbReference>
<dbReference type="Gene3D" id="2.30.42.10">
    <property type="match status" value="1"/>
</dbReference>
<evidence type="ECO:0000256" key="2">
    <source>
        <dbReference type="ARBA" id="ARBA00022801"/>
    </source>
</evidence>
<reference evidence="5 6" key="1">
    <citation type="submission" date="2019-05" db="EMBL/GenBank/DDBJ databases">
        <title>Draft genome sequence of Nonomuraea turkmeniaca DSM 43926.</title>
        <authorList>
            <person name="Saricaoglu S."/>
            <person name="Isik K."/>
        </authorList>
    </citation>
    <scope>NUCLEOTIDE SEQUENCE [LARGE SCALE GENOMIC DNA]</scope>
    <source>
        <strain evidence="5 6">DSM 43926</strain>
    </source>
</reference>
<dbReference type="Proteomes" id="UP000309128">
    <property type="component" value="Unassembled WGS sequence"/>
</dbReference>
<dbReference type="PROSITE" id="PS50106">
    <property type="entry name" value="PDZ"/>
    <property type="match status" value="1"/>
</dbReference>
<accession>A0A5S4FK07</accession>
<dbReference type="SUPFAM" id="SSF50494">
    <property type="entry name" value="Trypsin-like serine proteases"/>
    <property type="match status" value="1"/>
</dbReference>
<keyword evidence="2" id="KW-0378">Hydrolase</keyword>
<feature type="region of interest" description="Disordered" evidence="3">
    <location>
        <begin position="27"/>
        <end position="47"/>
    </location>
</feature>
<dbReference type="PANTHER" id="PTHR43343">
    <property type="entry name" value="PEPTIDASE S12"/>
    <property type="match status" value="1"/>
</dbReference>
<dbReference type="InterPro" id="IPR009003">
    <property type="entry name" value="Peptidase_S1_PA"/>
</dbReference>
<name>A0A5S4FK07_9ACTN</name>
<evidence type="ECO:0000313" key="5">
    <source>
        <dbReference type="EMBL" id="TMR21068.1"/>
    </source>
</evidence>
<dbReference type="SMART" id="SM00228">
    <property type="entry name" value="PDZ"/>
    <property type="match status" value="1"/>
</dbReference>
<gene>
    <name evidence="5" type="ORF">ETD86_16470</name>
</gene>
<comment type="caution">
    <text evidence="5">The sequence shown here is derived from an EMBL/GenBank/DDBJ whole genome shotgun (WGS) entry which is preliminary data.</text>
</comment>
<sequence>MRVPIKEIVAGLSVAVLLTGCGTIPTTGASPTATRSPSPSPSPTTPAAAQVQSLESAYQQVITDVLPSIVQINTKVGLGSGIVFDTQGHIVTNAHVVGQAKEMNVTIATGGPPRPARLVRSFSAGDLAVIKVDQPDGLRPAKFGDSSKLRVGQIVLAMGNPLGLSGSVTNGIVSALGRTVTEPENPGSPGATIAGAIQTSAAINPGNSGGALVDLSGQVIGIPTLAARDPDLGGGAAPGIGFAIPSNTATDIAGQIVKDGKVTNTHRAALGIGGNTIVGSDGEPIGVGVVRVEPDGGAAKAGIRAGDMIVSINDTETPTMAVLAETITEFKPGDQARVSVIRGNDAKETVNVTLGQLQSE</sequence>
<dbReference type="PROSITE" id="PS51257">
    <property type="entry name" value="PROKAR_LIPOPROTEIN"/>
    <property type="match status" value="1"/>
</dbReference>
<dbReference type="InterPro" id="IPR001940">
    <property type="entry name" value="Peptidase_S1C"/>
</dbReference>
<proteinExistence type="predicted"/>
<evidence type="ECO:0000256" key="1">
    <source>
        <dbReference type="ARBA" id="ARBA00022670"/>
    </source>
</evidence>
<dbReference type="GO" id="GO:0004252">
    <property type="term" value="F:serine-type endopeptidase activity"/>
    <property type="evidence" value="ECO:0007669"/>
    <property type="project" value="InterPro"/>
</dbReference>
<dbReference type="PANTHER" id="PTHR43343:SF3">
    <property type="entry name" value="PROTEASE DO-LIKE 8, CHLOROPLASTIC"/>
    <property type="match status" value="1"/>
</dbReference>
<keyword evidence="6" id="KW-1185">Reference proteome</keyword>
<dbReference type="GO" id="GO:0006508">
    <property type="term" value="P:proteolysis"/>
    <property type="evidence" value="ECO:0007669"/>
    <property type="project" value="UniProtKB-KW"/>
</dbReference>
<organism evidence="5 6">
    <name type="scientific">Nonomuraea turkmeniaca</name>
    <dbReference type="NCBI Taxonomy" id="103838"/>
    <lineage>
        <taxon>Bacteria</taxon>
        <taxon>Bacillati</taxon>
        <taxon>Actinomycetota</taxon>
        <taxon>Actinomycetes</taxon>
        <taxon>Streptosporangiales</taxon>
        <taxon>Streptosporangiaceae</taxon>
        <taxon>Nonomuraea</taxon>
    </lineage>
</organism>
<dbReference type="PRINTS" id="PR00834">
    <property type="entry name" value="PROTEASES2C"/>
</dbReference>
<dbReference type="AlphaFoldDB" id="A0A5S4FK07"/>
<dbReference type="Pfam" id="PF13180">
    <property type="entry name" value="PDZ_2"/>
    <property type="match status" value="1"/>
</dbReference>
<dbReference type="SUPFAM" id="SSF50156">
    <property type="entry name" value="PDZ domain-like"/>
    <property type="match status" value="1"/>
</dbReference>
<dbReference type="OrthoDB" id="73775at2"/>
<evidence type="ECO:0000256" key="3">
    <source>
        <dbReference type="SAM" id="MobiDB-lite"/>
    </source>
</evidence>
<feature type="domain" description="PDZ" evidence="4">
    <location>
        <begin position="262"/>
        <end position="316"/>
    </location>
</feature>
<dbReference type="Gene3D" id="2.40.10.120">
    <property type="match status" value="1"/>
</dbReference>
<dbReference type="EMBL" id="VCKY01000048">
    <property type="protein sequence ID" value="TMR21068.1"/>
    <property type="molecule type" value="Genomic_DNA"/>
</dbReference>
<evidence type="ECO:0000259" key="4">
    <source>
        <dbReference type="PROSITE" id="PS50106"/>
    </source>
</evidence>
<feature type="compositionally biased region" description="Low complexity" evidence="3">
    <location>
        <begin position="27"/>
        <end position="37"/>
    </location>
</feature>
<dbReference type="InterPro" id="IPR036034">
    <property type="entry name" value="PDZ_sf"/>
</dbReference>
<evidence type="ECO:0000313" key="6">
    <source>
        <dbReference type="Proteomes" id="UP000309128"/>
    </source>
</evidence>
<keyword evidence="1" id="KW-0645">Protease</keyword>
<dbReference type="InterPro" id="IPR051201">
    <property type="entry name" value="Chloro_Bact_Ser_Proteases"/>
</dbReference>